<protein>
    <submittedName>
        <fullName evidence="4">Ribonuclease III domain-containing protein</fullName>
    </submittedName>
</protein>
<evidence type="ECO:0000256" key="1">
    <source>
        <dbReference type="ARBA" id="ARBA00022801"/>
    </source>
</evidence>
<gene>
    <name evidence="4" type="ORF">BJY01DRAFT_248859</name>
</gene>
<feature type="compositionally biased region" description="Basic residues" evidence="2">
    <location>
        <begin position="26"/>
        <end position="39"/>
    </location>
</feature>
<reference evidence="4 5" key="1">
    <citation type="submission" date="2024-07" db="EMBL/GenBank/DDBJ databases">
        <title>Section-level genome sequencing and comparative genomics of Aspergillus sections Usti and Cavernicolus.</title>
        <authorList>
            <consortium name="Lawrence Berkeley National Laboratory"/>
            <person name="Nybo J.L."/>
            <person name="Vesth T.C."/>
            <person name="Theobald S."/>
            <person name="Frisvad J.C."/>
            <person name="Larsen T.O."/>
            <person name="Kjaerboelling I."/>
            <person name="Rothschild-Mancinelli K."/>
            <person name="Lyhne E.K."/>
            <person name="Kogle M.E."/>
            <person name="Barry K."/>
            <person name="Clum A."/>
            <person name="Na H."/>
            <person name="Ledsgaard L."/>
            <person name="Lin J."/>
            <person name="Lipzen A."/>
            <person name="Kuo A."/>
            <person name="Riley R."/>
            <person name="Mondo S."/>
            <person name="Labutti K."/>
            <person name="Haridas S."/>
            <person name="Pangalinan J."/>
            <person name="Salamov A.A."/>
            <person name="Simmons B.A."/>
            <person name="Magnuson J.K."/>
            <person name="Chen J."/>
            <person name="Drula E."/>
            <person name="Henrissat B."/>
            <person name="Wiebenga A."/>
            <person name="Lubbers R.J."/>
            <person name="Gomes A.C."/>
            <person name="Makela M.R."/>
            <person name="Stajich J."/>
            <person name="Grigoriev I.V."/>
            <person name="Mortensen U.H."/>
            <person name="De Vries R.P."/>
            <person name="Baker S.E."/>
            <person name="Andersen M.R."/>
        </authorList>
    </citation>
    <scope>NUCLEOTIDE SEQUENCE [LARGE SCALE GENOMIC DNA]</scope>
    <source>
        <strain evidence="4 5">CBS 123904</strain>
    </source>
</reference>
<dbReference type="EMBL" id="JBFXLU010000095">
    <property type="protein sequence ID" value="KAL2842904.1"/>
    <property type="molecule type" value="Genomic_DNA"/>
</dbReference>
<accession>A0ABR4JSC0</accession>
<dbReference type="CDD" id="cd00593">
    <property type="entry name" value="RIBOc"/>
    <property type="match status" value="2"/>
</dbReference>
<dbReference type="PROSITE" id="PS00517">
    <property type="entry name" value="RNASE_3_1"/>
    <property type="match status" value="1"/>
</dbReference>
<dbReference type="PROSITE" id="PS50142">
    <property type="entry name" value="RNASE_3_2"/>
    <property type="match status" value="2"/>
</dbReference>
<feature type="domain" description="RNase III" evidence="3">
    <location>
        <begin position="464"/>
        <end position="629"/>
    </location>
</feature>
<comment type="caution">
    <text evidence="4">The sequence shown here is derived from an EMBL/GenBank/DDBJ whole genome shotgun (WGS) entry which is preliminary data.</text>
</comment>
<dbReference type="Proteomes" id="UP001610446">
    <property type="component" value="Unassembled WGS sequence"/>
</dbReference>
<dbReference type="Gene3D" id="1.10.1520.10">
    <property type="entry name" value="Ribonuclease III domain"/>
    <property type="match status" value="2"/>
</dbReference>
<evidence type="ECO:0000313" key="4">
    <source>
        <dbReference type="EMBL" id="KAL2842904.1"/>
    </source>
</evidence>
<feature type="region of interest" description="Disordered" evidence="2">
    <location>
        <begin position="16"/>
        <end position="41"/>
    </location>
</feature>
<dbReference type="PANTHER" id="PTHR14950:SF37">
    <property type="entry name" value="ENDORIBONUCLEASE DICER"/>
    <property type="match status" value="1"/>
</dbReference>
<name>A0ABR4JSC0_9EURO</name>
<dbReference type="Pfam" id="PF00636">
    <property type="entry name" value="Ribonuclease_3"/>
    <property type="match status" value="2"/>
</dbReference>
<keyword evidence="5" id="KW-1185">Reference proteome</keyword>
<evidence type="ECO:0000259" key="3">
    <source>
        <dbReference type="PROSITE" id="PS50142"/>
    </source>
</evidence>
<evidence type="ECO:0000256" key="2">
    <source>
        <dbReference type="SAM" id="MobiDB-lite"/>
    </source>
</evidence>
<dbReference type="SMART" id="SM00535">
    <property type="entry name" value="RIBOc"/>
    <property type="match status" value="2"/>
</dbReference>
<dbReference type="InterPro" id="IPR000999">
    <property type="entry name" value="RNase_III_dom"/>
</dbReference>
<organism evidence="4 5">
    <name type="scientific">Aspergillus pseudoustus</name>
    <dbReference type="NCBI Taxonomy" id="1810923"/>
    <lineage>
        <taxon>Eukaryota</taxon>
        <taxon>Fungi</taxon>
        <taxon>Dikarya</taxon>
        <taxon>Ascomycota</taxon>
        <taxon>Pezizomycotina</taxon>
        <taxon>Eurotiomycetes</taxon>
        <taxon>Eurotiomycetidae</taxon>
        <taxon>Eurotiales</taxon>
        <taxon>Aspergillaceae</taxon>
        <taxon>Aspergillus</taxon>
        <taxon>Aspergillus subgen. Nidulantes</taxon>
    </lineage>
</organism>
<dbReference type="SUPFAM" id="SSF54768">
    <property type="entry name" value="dsRNA-binding domain-like"/>
    <property type="match status" value="1"/>
</dbReference>
<dbReference type="SUPFAM" id="SSF69065">
    <property type="entry name" value="RNase III domain-like"/>
    <property type="match status" value="2"/>
</dbReference>
<sequence>MTLKFDAMGTPHLLERLSPISPTNRSARRRRRKKHKRRVGSINDELPISLNGAGFPAGKLPVSDTPPDSSGALPSILRISEQFDPWREIPDQETLIKLYVTRIWIQGIGNSGPVIAVNMFTPIHLSAVVLEPLDIDMGSEGQFAISFGKCGELTNISVDTIKTLRRVSSTYFSTTMPKYRQQDLDYLVMFCAAPPHCDLKTQVDGLIWPKVNGGPLNEKGSGFLCVGHVCQTGHICDYSGLTPSHPPRVRSHDTLPSVQRIPSPWIPILVNSLERRLVAERLCTTVLAQVGFSTIEHILPAITTPYTRIQANYQRYEFFGDAVLKYIVSRELFREHPDWSEGHLSMKRDELVENPRLALAALALGLDAFVLDRRVNIRNWSAPTMSQRAHNGCTSRQEISANVLADVVEALIGAAYIDGGVSRACCCIQRLRILPEAPLQPIPVQTNPRDDDATGHMAAQDSTLVALQTSLEYTFRNPSLLVEALTHPSLTCSTATPSYQRLEFLGDAVLDLIIINQPARHPVTLTAGEMSLIKHALSNQYLLAFLCLEFPRSEMHLTGMWRFMRFSRPSIEQSQNAVLGRYLSLRGEILSGLYQAKEYPWQALVAVNADKYFSDLVESVLGAIFVDSSGDLNACEKFLEKIGLLRCLARILGSERVGIAHPKDRLQKLSRSLAKFTIKKTAAAKGSTANSAIYECMVTIRGVRVAVAESCLSREHAEVKAAAVAIQTLQETPLESPIVSSNCP</sequence>
<dbReference type="PANTHER" id="PTHR14950">
    <property type="entry name" value="DICER-RELATED"/>
    <property type="match status" value="1"/>
</dbReference>
<feature type="domain" description="RNase III" evidence="3">
    <location>
        <begin position="292"/>
        <end position="420"/>
    </location>
</feature>
<evidence type="ECO:0000313" key="5">
    <source>
        <dbReference type="Proteomes" id="UP001610446"/>
    </source>
</evidence>
<dbReference type="InterPro" id="IPR036389">
    <property type="entry name" value="RNase_III_sf"/>
</dbReference>
<keyword evidence="1" id="KW-0378">Hydrolase</keyword>
<proteinExistence type="predicted"/>